<evidence type="ECO:0000313" key="2">
    <source>
        <dbReference type="Proteomes" id="UP001348369"/>
    </source>
</evidence>
<proteinExistence type="predicted"/>
<dbReference type="EMBL" id="CP109109">
    <property type="protein sequence ID" value="WSB97331.1"/>
    <property type="molecule type" value="Genomic_DNA"/>
</dbReference>
<dbReference type="Proteomes" id="UP001348369">
    <property type="component" value="Chromosome"/>
</dbReference>
<keyword evidence="2" id="KW-1185">Reference proteome</keyword>
<name>A0ACD4ZH32_9ACTN</name>
<gene>
    <name evidence="1" type="ORF">OG835_10110</name>
</gene>
<accession>A0ACD4ZH32</accession>
<protein>
    <submittedName>
        <fullName evidence="1">Uncharacterized protein</fullName>
    </submittedName>
</protein>
<evidence type="ECO:0000313" key="1">
    <source>
        <dbReference type="EMBL" id="WSB97331.1"/>
    </source>
</evidence>
<sequence length="768" mass="83062">MKGPRSNGSRRAPLRKLLPARRSHHRLANDDQKPRNPPGRRQEQLKAKADKANWAGANAIVSREFIAKTAGEFADAHTQANTIANILGDTRGELISYRTQLNEAISRGVDKNLTVMDTGEGSFTVTMNIHPDRAAKGTEVPKHTQADVDAFRDEIKGILDKATESDTSAAKALRLIVDQAKVGFSGANYKDRDAAVEAIKKAEELTNIAKKDMKDLTAEDFDKLNAGLKKYADDPLFSERFATKLGPKETLEFWAGLNDPYEARKVGSERVDQFGELQKNLSLTLASASQSDSGGMMDWKREMTDLGGQTVGRANGPMGFQVMSNLMRWGDYDDKFLKDYGSELMKTEKKLTNNGGYTPMAWQRGVDPMLNRTGTDSGSDPMTGFMKALSNSPDAATDFFNDPFVTKDEDHDFKEDDKKVGLSNFEYLFEERDWPQEMNDKGDKSVTGRDSLALALEAATTGHPANRPDMAEGFAHSKEQASLYQGIVESVSEKPERLTERGYMSDSFGRITGEYMPDINRSLNPDQLNVNKLYPVVDAAAKLEQSDTTRFLHTLGQNPDGFKYVTLGQHSYTNSLVEYHFNNPDAYITDPKFSDAENLKEAIGAIAKNSGEVQGTLAAGRAFEVESAGAEKDAEFNGALDTASTWASSAAGIGIGLATAPYTGPAAGIAGDLAGTATDEILGSIVDGLKRDGSSEILYRNGADWDDAQKSTSLLVQQGAEKAGEASGNPSPHIVTTASGKAEDGFSAAATNVRNYVSGQGVPPGTGG</sequence>
<reference evidence="1" key="1">
    <citation type="submission" date="2022-10" db="EMBL/GenBank/DDBJ databases">
        <title>The complete genomes of actinobacterial strains from the NBC collection.</title>
        <authorList>
            <person name="Joergensen T.S."/>
            <person name="Alvarez Arevalo M."/>
            <person name="Sterndorff E.B."/>
            <person name="Faurdal D."/>
            <person name="Vuksanovic O."/>
            <person name="Mourched A.-S."/>
            <person name="Charusanti P."/>
            <person name="Shaw S."/>
            <person name="Blin K."/>
            <person name="Weber T."/>
        </authorList>
    </citation>
    <scope>NUCLEOTIDE SEQUENCE</scope>
    <source>
        <strain evidence="1">NBC 01771</strain>
    </source>
</reference>
<organism evidence="1 2">
    <name type="scientific">Streptomyces scopuliridis</name>
    <dbReference type="NCBI Taxonomy" id="452529"/>
    <lineage>
        <taxon>Bacteria</taxon>
        <taxon>Bacillati</taxon>
        <taxon>Actinomycetota</taxon>
        <taxon>Actinomycetes</taxon>
        <taxon>Kitasatosporales</taxon>
        <taxon>Streptomycetaceae</taxon>
        <taxon>Streptomyces</taxon>
    </lineage>
</organism>